<dbReference type="EMBL" id="NSJE01000007">
    <property type="protein sequence ID" value="PAT43030.1"/>
    <property type="molecule type" value="Genomic_DNA"/>
</dbReference>
<evidence type="ECO:0000313" key="3">
    <source>
        <dbReference type="Proteomes" id="UP000218439"/>
    </source>
</evidence>
<dbReference type="GO" id="GO:0016787">
    <property type="term" value="F:hydrolase activity"/>
    <property type="evidence" value="ECO:0007669"/>
    <property type="project" value="UniProtKB-KW"/>
</dbReference>
<proteinExistence type="predicted"/>
<keyword evidence="2" id="KW-0378">Hydrolase</keyword>
<accession>A0A2A2AWT4</accession>
<protein>
    <submittedName>
        <fullName evidence="2">Alpha/beta hydrolase</fullName>
    </submittedName>
</protein>
<name>A0A2A2AWT4_9BURK</name>
<feature type="domain" description="AB hydrolase-1" evidence="1">
    <location>
        <begin position="26"/>
        <end position="136"/>
    </location>
</feature>
<gene>
    <name evidence="2" type="ORF">CK621_05710</name>
</gene>
<dbReference type="InterPro" id="IPR029058">
    <property type="entry name" value="AB_hydrolase_fold"/>
</dbReference>
<evidence type="ECO:0000259" key="1">
    <source>
        <dbReference type="Pfam" id="PF00561"/>
    </source>
</evidence>
<dbReference type="Pfam" id="PF00561">
    <property type="entry name" value="Abhydrolase_1"/>
    <property type="match status" value="1"/>
</dbReference>
<dbReference type="InterPro" id="IPR050266">
    <property type="entry name" value="AB_hydrolase_sf"/>
</dbReference>
<dbReference type="GO" id="GO:0016020">
    <property type="term" value="C:membrane"/>
    <property type="evidence" value="ECO:0007669"/>
    <property type="project" value="TreeGrafter"/>
</dbReference>
<dbReference type="SUPFAM" id="SSF53474">
    <property type="entry name" value="alpha/beta-Hydrolases"/>
    <property type="match status" value="1"/>
</dbReference>
<reference evidence="2 3" key="1">
    <citation type="submission" date="2017-08" db="EMBL/GenBank/DDBJ databases">
        <title>WGS of Clinical strains of the CDC Group NO-1 linked to zoonotic infections in humans.</title>
        <authorList>
            <person name="Bernier A.-M."/>
            <person name="Bernard K."/>
        </authorList>
    </citation>
    <scope>NUCLEOTIDE SEQUENCE [LARGE SCALE GENOMIC DNA]</scope>
    <source>
        <strain evidence="2 3">NML120219</strain>
    </source>
</reference>
<dbReference type="AlphaFoldDB" id="A0A2A2AWT4"/>
<dbReference type="Proteomes" id="UP000218439">
    <property type="component" value="Unassembled WGS sequence"/>
</dbReference>
<organism evidence="2 3">
    <name type="scientific">Vandammella animalimorsus</name>
    <dbReference type="NCBI Taxonomy" id="2029117"/>
    <lineage>
        <taxon>Bacteria</taxon>
        <taxon>Pseudomonadati</taxon>
        <taxon>Pseudomonadota</taxon>
        <taxon>Betaproteobacteria</taxon>
        <taxon>Burkholderiales</taxon>
        <taxon>Comamonadaceae</taxon>
        <taxon>Vandammella</taxon>
    </lineage>
</organism>
<dbReference type="PANTHER" id="PTHR43798">
    <property type="entry name" value="MONOACYLGLYCEROL LIPASE"/>
    <property type="match status" value="1"/>
</dbReference>
<dbReference type="InterPro" id="IPR000073">
    <property type="entry name" value="AB_hydrolase_1"/>
</dbReference>
<dbReference type="Gene3D" id="3.40.50.1820">
    <property type="entry name" value="alpha/beta hydrolase"/>
    <property type="match status" value="1"/>
</dbReference>
<sequence>MADTAKTIIHLGAALHVTVSGRSDAPAVLLLHGGLGSKDDFAPLLPRLQQAFHVIALDSRGHGRSTLGDVPLSYAQLAADARHVLQTLGVARCAVIGFSDGGIAAYRLAAEHAGLERLITVGAHWHSRQLRDIRPMYEALDEAFARENMPTQVAAYLAQNPAPDLPRLLASLKALWLDTSAKGYPDALVDQIQVPLLSLRGEDDFLLSLPDWAALKERLPHAHLMQVPFAAHEAIAEQPDMVWAALQAFFATPGDEGRP</sequence>
<comment type="caution">
    <text evidence="2">The sequence shown here is derived from an EMBL/GenBank/DDBJ whole genome shotgun (WGS) entry which is preliminary data.</text>
</comment>
<dbReference type="PANTHER" id="PTHR43798:SF33">
    <property type="entry name" value="HYDROLASE, PUTATIVE (AFU_ORTHOLOGUE AFUA_2G14860)-RELATED"/>
    <property type="match status" value="1"/>
</dbReference>
<dbReference type="RefSeq" id="WP_095551654.1">
    <property type="nucleotide sequence ID" value="NZ_NSJE01000007.1"/>
</dbReference>
<evidence type="ECO:0000313" key="2">
    <source>
        <dbReference type="EMBL" id="PAT43030.1"/>
    </source>
</evidence>